<evidence type="ECO:0000256" key="13">
    <source>
        <dbReference type="ARBA" id="ARBA00023157"/>
    </source>
</evidence>
<keyword evidence="18" id="KW-1185">Reference proteome</keyword>
<keyword evidence="9" id="KW-0999">Mitochondrion inner membrane</keyword>
<evidence type="ECO:0000256" key="6">
    <source>
        <dbReference type="ARBA" id="ARBA00013482"/>
    </source>
</evidence>
<evidence type="ECO:0000256" key="8">
    <source>
        <dbReference type="ARBA" id="ARBA00022660"/>
    </source>
</evidence>
<dbReference type="STRING" id="1555241.A0A4P9XAP9"/>
<dbReference type="GO" id="GO:0005758">
    <property type="term" value="C:mitochondrial intermembrane space"/>
    <property type="evidence" value="ECO:0007669"/>
    <property type="project" value="UniProtKB-SubCell"/>
</dbReference>
<keyword evidence="13 16" id="KW-1015">Disulfide bond</keyword>
<evidence type="ECO:0000256" key="15">
    <source>
        <dbReference type="ARBA" id="ARBA00032739"/>
    </source>
</evidence>
<dbReference type="EMBL" id="ML014149">
    <property type="protein sequence ID" value="RKP02210.1"/>
    <property type="molecule type" value="Genomic_DNA"/>
</dbReference>
<comment type="similarity">
    <text evidence="4">Belongs to the complex I NDUFS5 subunit family.</text>
</comment>
<sequence length="90" mass="10320">MSSGFGTKGGRGRCYPFFQEMMACAVQSDAAKEDCKFQIADYNECLTHRKEKARVELIRAEWEKQNPELAKKHGPFLNRVKDAVTDRFSD</sequence>
<evidence type="ECO:0000256" key="14">
    <source>
        <dbReference type="ARBA" id="ARBA00031222"/>
    </source>
</evidence>
<dbReference type="AlphaFoldDB" id="A0A4P9XAP9"/>
<keyword evidence="11" id="KW-0496">Mitochondrion</keyword>
<proteinExistence type="inferred from homology"/>
<dbReference type="Proteomes" id="UP000274922">
    <property type="component" value="Unassembled WGS sequence"/>
</dbReference>
<evidence type="ECO:0000256" key="4">
    <source>
        <dbReference type="ARBA" id="ARBA00007372"/>
    </source>
</evidence>
<evidence type="ECO:0000256" key="1">
    <source>
        <dbReference type="ARBA" id="ARBA00003195"/>
    </source>
</evidence>
<dbReference type="PANTHER" id="PTHR15224">
    <property type="entry name" value="NADH DEHYDROGENASE [UBIQUINONE] IRON-SULFUR PROTEIN 5"/>
    <property type="match status" value="1"/>
</dbReference>
<organism evidence="17 18">
    <name type="scientific">Caulochytrium protostelioides</name>
    <dbReference type="NCBI Taxonomy" id="1555241"/>
    <lineage>
        <taxon>Eukaryota</taxon>
        <taxon>Fungi</taxon>
        <taxon>Fungi incertae sedis</taxon>
        <taxon>Chytridiomycota</taxon>
        <taxon>Chytridiomycota incertae sedis</taxon>
        <taxon>Chytridiomycetes</taxon>
        <taxon>Caulochytriales</taxon>
        <taxon>Caulochytriaceae</taxon>
        <taxon>Caulochytrium</taxon>
    </lineage>
</organism>
<dbReference type="GO" id="GO:0032981">
    <property type="term" value="P:mitochondrial respiratory chain complex I assembly"/>
    <property type="evidence" value="ECO:0007669"/>
    <property type="project" value="TreeGrafter"/>
</dbReference>
<evidence type="ECO:0000256" key="7">
    <source>
        <dbReference type="ARBA" id="ARBA00022448"/>
    </source>
</evidence>
<evidence type="ECO:0000256" key="3">
    <source>
        <dbReference type="ARBA" id="ARBA00004637"/>
    </source>
</evidence>
<comment type="subunit">
    <text evidence="5">Mammalian complex I is composed of 45 different subunits. This is a component of the iron-sulfur (IP) fragment of the enzyme.</text>
</comment>
<name>A0A4P9XAP9_9FUNG</name>
<evidence type="ECO:0000256" key="5">
    <source>
        <dbReference type="ARBA" id="ARBA00011261"/>
    </source>
</evidence>
<evidence type="ECO:0000256" key="10">
    <source>
        <dbReference type="ARBA" id="ARBA00022982"/>
    </source>
</evidence>
<accession>A0A4P9XAP9</accession>
<protein>
    <recommendedName>
        <fullName evidence="6">NADH dehydrogenase [ubiquinone] iron-sulfur protein 5</fullName>
    </recommendedName>
    <alternativeName>
        <fullName evidence="14">Complex I-15 kDa</fullName>
    </alternativeName>
    <alternativeName>
        <fullName evidence="15">NADH-ubiquinone oxidoreductase 15 kDa subunit</fullName>
    </alternativeName>
</protein>
<keyword evidence="8" id="KW-0679">Respiratory chain</keyword>
<dbReference type="PANTHER" id="PTHR15224:SF1">
    <property type="entry name" value="NADH DEHYDROGENASE [UBIQUINONE] IRON-SULFUR PROTEIN 5"/>
    <property type="match status" value="1"/>
</dbReference>
<evidence type="ECO:0000256" key="2">
    <source>
        <dbReference type="ARBA" id="ARBA00004569"/>
    </source>
</evidence>
<evidence type="ECO:0000256" key="11">
    <source>
        <dbReference type="ARBA" id="ARBA00023128"/>
    </source>
</evidence>
<evidence type="ECO:0000313" key="17">
    <source>
        <dbReference type="EMBL" id="RKP02210.1"/>
    </source>
</evidence>
<comment type="subcellular location">
    <subcellularLocation>
        <location evidence="3">Mitochondrion inner membrane</location>
        <topology evidence="3">Peripheral membrane protein</topology>
    </subcellularLocation>
    <subcellularLocation>
        <location evidence="2">Mitochondrion intermembrane space</location>
    </subcellularLocation>
</comment>
<evidence type="ECO:0000256" key="16">
    <source>
        <dbReference type="PIRSR" id="PIRSR619342-50"/>
    </source>
</evidence>
<dbReference type="OrthoDB" id="9992197at2759"/>
<dbReference type="Pfam" id="PF10200">
    <property type="entry name" value="Ndufs5"/>
    <property type="match status" value="1"/>
</dbReference>
<dbReference type="GO" id="GO:0005743">
    <property type="term" value="C:mitochondrial inner membrane"/>
    <property type="evidence" value="ECO:0007669"/>
    <property type="project" value="UniProtKB-SubCell"/>
</dbReference>
<feature type="disulfide bond" evidence="16">
    <location>
        <begin position="14"/>
        <end position="45"/>
    </location>
</feature>
<comment type="function">
    <text evidence="1">Accessory subunit of the mitochondrial membrane respiratory chain NADH dehydrogenase (Complex I), that is believed not to be involved in catalysis. Complex I functions in the transfer of electrons from NADH to the respiratory chain. The immediate electron acceptor for the enzyme is believed to be ubiquinone.</text>
</comment>
<feature type="disulfide bond" evidence="16">
    <location>
        <begin position="24"/>
        <end position="35"/>
    </location>
</feature>
<evidence type="ECO:0000256" key="9">
    <source>
        <dbReference type="ARBA" id="ARBA00022792"/>
    </source>
</evidence>
<keyword evidence="7" id="KW-0813">Transport</keyword>
<dbReference type="CDD" id="cd24141">
    <property type="entry name" value="NDUFS5-like"/>
    <property type="match status" value="1"/>
</dbReference>
<keyword evidence="10" id="KW-0249">Electron transport</keyword>
<reference evidence="18" key="1">
    <citation type="journal article" date="2018" name="Nat. Microbiol.">
        <title>Leveraging single-cell genomics to expand the fungal tree of life.</title>
        <authorList>
            <person name="Ahrendt S.R."/>
            <person name="Quandt C.A."/>
            <person name="Ciobanu D."/>
            <person name="Clum A."/>
            <person name="Salamov A."/>
            <person name="Andreopoulos B."/>
            <person name="Cheng J.F."/>
            <person name="Woyke T."/>
            <person name="Pelin A."/>
            <person name="Henrissat B."/>
            <person name="Reynolds N.K."/>
            <person name="Benny G.L."/>
            <person name="Smith M.E."/>
            <person name="James T.Y."/>
            <person name="Grigoriev I.V."/>
        </authorList>
    </citation>
    <scope>NUCLEOTIDE SEQUENCE [LARGE SCALE GENOMIC DNA]</scope>
    <source>
        <strain evidence="18">ATCC 52028</strain>
    </source>
</reference>
<evidence type="ECO:0000256" key="12">
    <source>
        <dbReference type="ARBA" id="ARBA00023136"/>
    </source>
</evidence>
<evidence type="ECO:0000313" key="18">
    <source>
        <dbReference type="Proteomes" id="UP000274922"/>
    </source>
</evidence>
<gene>
    <name evidence="17" type="ORF">CXG81DRAFT_25148</name>
</gene>
<keyword evidence="12" id="KW-0472">Membrane</keyword>
<dbReference type="InterPro" id="IPR019342">
    <property type="entry name" value="NADH_UbQ_OxRdtase_FeS-su5"/>
</dbReference>